<dbReference type="InterPro" id="IPR003593">
    <property type="entry name" value="AAA+_ATPase"/>
</dbReference>
<gene>
    <name evidence="7" type="ORF">AXX12_06015</name>
</gene>
<dbReference type="GO" id="GO:0005524">
    <property type="term" value="F:ATP binding"/>
    <property type="evidence" value="ECO:0007669"/>
    <property type="project" value="UniProtKB-KW"/>
</dbReference>
<evidence type="ECO:0000313" key="8">
    <source>
        <dbReference type="Proteomes" id="UP000076268"/>
    </source>
</evidence>
<dbReference type="GO" id="GO:0015658">
    <property type="term" value="F:branched-chain amino acid transmembrane transporter activity"/>
    <property type="evidence" value="ECO:0007669"/>
    <property type="project" value="TreeGrafter"/>
</dbReference>
<dbReference type="AlphaFoldDB" id="A0A154BPT3"/>
<evidence type="ECO:0000256" key="4">
    <source>
        <dbReference type="ARBA" id="ARBA00022840"/>
    </source>
</evidence>
<keyword evidence="5" id="KW-0029">Amino-acid transport</keyword>
<comment type="similarity">
    <text evidence="1">Belongs to the ABC transporter superfamily.</text>
</comment>
<dbReference type="Gene3D" id="3.40.50.300">
    <property type="entry name" value="P-loop containing nucleotide triphosphate hydrolases"/>
    <property type="match status" value="1"/>
</dbReference>
<evidence type="ECO:0000256" key="1">
    <source>
        <dbReference type="ARBA" id="ARBA00005417"/>
    </source>
</evidence>
<dbReference type="InterPro" id="IPR003439">
    <property type="entry name" value="ABC_transporter-like_ATP-bd"/>
</dbReference>
<dbReference type="RefSeq" id="WP_066240658.1">
    <property type="nucleotide sequence ID" value="NZ_LSGP01000017.1"/>
</dbReference>
<dbReference type="GO" id="GO:0016887">
    <property type="term" value="F:ATP hydrolysis activity"/>
    <property type="evidence" value="ECO:0007669"/>
    <property type="project" value="InterPro"/>
</dbReference>
<dbReference type="PANTHER" id="PTHR43820:SF4">
    <property type="entry name" value="HIGH-AFFINITY BRANCHED-CHAIN AMINO ACID TRANSPORT ATP-BINDING PROTEIN LIVF"/>
    <property type="match status" value="1"/>
</dbReference>
<evidence type="ECO:0000313" key="7">
    <source>
        <dbReference type="EMBL" id="KYZ75994.1"/>
    </source>
</evidence>
<dbReference type="InterPro" id="IPR027417">
    <property type="entry name" value="P-loop_NTPase"/>
</dbReference>
<keyword evidence="4 7" id="KW-0067">ATP-binding</keyword>
<dbReference type="EMBL" id="LSGP01000017">
    <property type="protein sequence ID" value="KYZ75994.1"/>
    <property type="molecule type" value="Genomic_DNA"/>
</dbReference>
<keyword evidence="3" id="KW-0547">Nucleotide-binding</keyword>
<dbReference type="GO" id="GO:0015807">
    <property type="term" value="P:L-amino acid transport"/>
    <property type="evidence" value="ECO:0007669"/>
    <property type="project" value="TreeGrafter"/>
</dbReference>
<dbReference type="InterPro" id="IPR052156">
    <property type="entry name" value="BCAA_Transport_ATP-bd_LivF"/>
</dbReference>
<accession>A0A154BPT3</accession>
<dbReference type="STRING" id="1794912.AXX12_06015"/>
<dbReference type="PROSITE" id="PS50893">
    <property type="entry name" value="ABC_TRANSPORTER_2"/>
    <property type="match status" value="1"/>
</dbReference>
<dbReference type="SUPFAM" id="SSF52540">
    <property type="entry name" value="P-loop containing nucleoside triphosphate hydrolases"/>
    <property type="match status" value="1"/>
</dbReference>
<proteinExistence type="inferred from homology"/>
<dbReference type="InterPro" id="IPR017871">
    <property type="entry name" value="ABC_transporter-like_CS"/>
</dbReference>
<organism evidence="7 8">
    <name type="scientific">Anaerosporomusa subterranea</name>
    <dbReference type="NCBI Taxonomy" id="1794912"/>
    <lineage>
        <taxon>Bacteria</taxon>
        <taxon>Bacillati</taxon>
        <taxon>Bacillota</taxon>
        <taxon>Negativicutes</taxon>
        <taxon>Acetonemataceae</taxon>
        <taxon>Anaerosporomusa</taxon>
    </lineage>
</organism>
<evidence type="ECO:0000256" key="3">
    <source>
        <dbReference type="ARBA" id="ARBA00022741"/>
    </source>
</evidence>
<sequence>MLKINNLYAHYGNIEALHGVSLEVGNKDIVALIGSNGAGKTTLLRAISSLVTRNGEICYNGENIEKQSPRYIAKAGLLHVPEGRHVFPGLTVQQNLEVGSVSWRGIKNASVAEDLERVFSLFPRLEERRKQYAWSLSGGEQQMLAIGRAIMGRPKLLMLDEPSMGLAPKVIDELFVKILEINSMGVPILLVEQNALLAMEVSQKVYILEGGRIVLQGDSKDIINDARVKEAYLGKLKEKVV</sequence>
<evidence type="ECO:0000256" key="2">
    <source>
        <dbReference type="ARBA" id="ARBA00022448"/>
    </source>
</evidence>
<reference evidence="7 8" key="1">
    <citation type="submission" date="2016-02" db="EMBL/GenBank/DDBJ databases">
        <title>Anaerosporomusa subterraneum gen. nov., sp. nov., a spore-forming obligate anaerobe isolated from saprolite.</title>
        <authorList>
            <person name="Choi J.K."/>
            <person name="Shah M."/>
            <person name="Yee N."/>
        </authorList>
    </citation>
    <scope>NUCLEOTIDE SEQUENCE [LARGE SCALE GENOMIC DNA]</scope>
    <source>
        <strain evidence="7 8">RU4</strain>
    </source>
</reference>
<dbReference type="Pfam" id="PF00005">
    <property type="entry name" value="ABC_tran"/>
    <property type="match status" value="1"/>
</dbReference>
<dbReference type="CDD" id="cd03224">
    <property type="entry name" value="ABC_TM1139_LivF_branched"/>
    <property type="match status" value="1"/>
</dbReference>
<feature type="domain" description="ABC transporter" evidence="6">
    <location>
        <begin position="2"/>
        <end position="235"/>
    </location>
</feature>
<keyword evidence="2" id="KW-0813">Transport</keyword>
<dbReference type="OrthoDB" id="9779136at2"/>
<dbReference type="SMART" id="SM00382">
    <property type="entry name" value="AAA"/>
    <property type="match status" value="1"/>
</dbReference>
<evidence type="ECO:0000259" key="6">
    <source>
        <dbReference type="PROSITE" id="PS50893"/>
    </source>
</evidence>
<dbReference type="PROSITE" id="PS00211">
    <property type="entry name" value="ABC_TRANSPORTER_1"/>
    <property type="match status" value="1"/>
</dbReference>
<keyword evidence="8" id="KW-1185">Reference proteome</keyword>
<protein>
    <submittedName>
        <fullName evidence="7">ABC transporter ATP-binding protein</fullName>
    </submittedName>
</protein>
<name>A0A154BPT3_ANASB</name>
<comment type="caution">
    <text evidence="7">The sequence shown here is derived from an EMBL/GenBank/DDBJ whole genome shotgun (WGS) entry which is preliminary data.</text>
</comment>
<dbReference type="PANTHER" id="PTHR43820">
    <property type="entry name" value="HIGH-AFFINITY BRANCHED-CHAIN AMINO ACID TRANSPORT ATP-BINDING PROTEIN LIVF"/>
    <property type="match status" value="1"/>
</dbReference>
<dbReference type="Proteomes" id="UP000076268">
    <property type="component" value="Unassembled WGS sequence"/>
</dbReference>
<evidence type="ECO:0000256" key="5">
    <source>
        <dbReference type="ARBA" id="ARBA00022970"/>
    </source>
</evidence>